<comment type="caution">
    <text evidence="1">The sequence shown here is derived from an EMBL/GenBank/DDBJ whole genome shotgun (WGS) entry which is preliminary data.</text>
</comment>
<evidence type="ECO:0000313" key="1">
    <source>
        <dbReference type="EMBL" id="KAH3824134.1"/>
    </source>
</evidence>
<dbReference type="Proteomes" id="UP000828390">
    <property type="component" value="Unassembled WGS sequence"/>
</dbReference>
<evidence type="ECO:0000313" key="2">
    <source>
        <dbReference type="Proteomes" id="UP000828390"/>
    </source>
</evidence>
<accession>A0A9D4JV63</accession>
<reference evidence="1" key="1">
    <citation type="journal article" date="2019" name="bioRxiv">
        <title>The Genome of the Zebra Mussel, Dreissena polymorpha: A Resource for Invasive Species Research.</title>
        <authorList>
            <person name="McCartney M.A."/>
            <person name="Auch B."/>
            <person name="Kono T."/>
            <person name="Mallez S."/>
            <person name="Zhang Y."/>
            <person name="Obille A."/>
            <person name="Becker A."/>
            <person name="Abrahante J.E."/>
            <person name="Garbe J."/>
            <person name="Badalamenti J.P."/>
            <person name="Herman A."/>
            <person name="Mangelson H."/>
            <person name="Liachko I."/>
            <person name="Sullivan S."/>
            <person name="Sone E.D."/>
            <person name="Koren S."/>
            <person name="Silverstein K.A.T."/>
            <person name="Beckman K.B."/>
            <person name="Gohl D.M."/>
        </authorList>
    </citation>
    <scope>NUCLEOTIDE SEQUENCE</scope>
    <source>
        <strain evidence="1">Duluth1</strain>
        <tissue evidence="1">Whole animal</tissue>
    </source>
</reference>
<reference evidence="1" key="2">
    <citation type="submission" date="2020-11" db="EMBL/GenBank/DDBJ databases">
        <authorList>
            <person name="McCartney M.A."/>
            <person name="Auch B."/>
            <person name="Kono T."/>
            <person name="Mallez S."/>
            <person name="Becker A."/>
            <person name="Gohl D.M."/>
            <person name="Silverstein K.A.T."/>
            <person name="Koren S."/>
            <person name="Bechman K.B."/>
            <person name="Herman A."/>
            <person name="Abrahante J.E."/>
            <person name="Garbe J."/>
        </authorList>
    </citation>
    <scope>NUCLEOTIDE SEQUENCE</scope>
    <source>
        <strain evidence="1">Duluth1</strain>
        <tissue evidence="1">Whole animal</tissue>
    </source>
</reference>
<protein>
    <submittedName>
        <fullName evidence="1">Uncharacterized protein</fullName>
    </submittedName>
</protein>
<name>A0A9D4JV63_DREPO</name>
<proteinExistence type="predicted"/>
<gene>
    <name evidence="1" type="ORF">DPMN_125963</name>
</gene>
<dbReference type="EMBL" id="JAIWYP010000005">
    <property type="protein sequence ID" value="KAH3824134.1"/>
    <property type="molecule type" value="Genomic_DNA"/>
</dbReference>
<organism evidence="1 2">
    <name type="scientific">Dreissena polymorpha</name>
    <name type="common">Zebra mussel</name>
    <name type="synonym">Mytilus polymorpha</name>
    <dbReference type="NCBI Taxonomy" id="45954"/>
    <lineage>
        <taxon>Eukaryota</taxon>
        <taxon>Metazoa</taxon>
        <taxon>Spiralia</taxon>
        <taxon>Lophotrochozoa</taxon>
        <taxon>Mollusca</taxon>
        <taxon>Bivalvia</taxon>
        <taxon>Autobranchia</taxon>
        <taxon>Heteroconchia</taxon>
        <taxon>Euheterodonta</taxon>
        <taxon>Imparidentia</taxon>
        <taxon>Neoheterodontei</taxon>
        <taxon>Myida</taxon>
        <taxon>Dreissenoidea</taxon>
        <taxon>Dreissenidae</taxon>
        <taxon>Dreissena</taxon>
    </lineage>
</organism>
<sequence>MDFKDCFNPNELSQIVQISNLVVAFFLHENVHKMIGLSTQLLVFVRQGGMGLIPTVGTFFRSPPKDTKYWFKAQETDS</sequence>
<dbReference type="AlphaFoldDB" id="A0A9D4JV63"/>
<keyword evidence="2" id="KW-1185">Reference proteome</keyword>